<reference evidence="5 6" key="1">
    <citation type="submission" date="2017-01" db="EMBL/GenBank/DDBJ databases">
        <authorList>
            <person name="Mah S.A."/>
            <person name="Swanson W.J."/>
            <person name="Moy G.W."/>
            <person name="Vacquier V.D."/>
        </authorList>
    </citation>
    <scope>NUCLEOTIDE SEQUENCE [LARGE SCALE GENOMIC DNA]</scope>
    <source>
        <strain evidence="5 6">NIO-1016</strain>
    </source>
</reference>
<dbReference type="STRING" id="1017273.SAMN05443094_11810"/>
<evidence type="ECO:0000313" key="4">
    <source>
        <dbReference type="EMBL" id="OXS73115.1"/>
    </source>
</evidence>
<comment type="similarity">
    <text evidence="1">Belongs to the isochorismatase family.</text>
</comment>
<evidence type="ECO:0000256" key="2">
    <source>
        <dbReference type="ARBA" id="ARBA00022801"/>
    </source>
</evidence>
<dbReference type="PANTHER" id="PTHR43540:SF6">
    <property type="entry name" value="ISOCHORISMATASE-LIKE DOMAIN-CONTAINING PROTEIN"/>
    <property type="match status" value="1"/>
</dbReference>
<evidence type="ECO:0000259" key="3">
    <source>
        <dbReference type="Pfam" id="PF00857"/>
    </source>
</evidence>
<dbReference type="Gene3D" id="3.40.50.850">
    <property type="entry name" value="Isochorismatase-like"/>
    <property type="match status" value="1"/>
</dbReference>
<dbReference type="GO" id="GO:0016787">
    <property type="term" value="F:hydrolase activity"/>
    <property type="evidence" value="ECO:0007669"/>
    <property type="project" value="UniProtKB-KW"/>
</dbReference>
<dbReference type="RefSeq" id="WP_045849099.1">
    <property type="nucleotide sequence ID" value="NZ_FTLX01000018.1"/>
</dbReference>
<keyword evidence="7" id="KW-1185">Reference proteome</keyword>
<evidence type="ECO:0000313" key="7">
    <source>
        <dbReference type="Proteomes" id="UP000215545"/>
    </source>
</evidence>
<dbReference type="Proteomes" id="UP000186385">
    <property type="component" value="Unassembled WGS sequence"/>
</dbReference>
<dbReference type="EMBL" id="MWSK01000018">
    <property type="protein sequence ID" value="OXS73115.1"/>
    <property type="molecule type" value="Genomic_DNA"/>
</dbReference>
<accession>A0A1N7CZ97</accession>
<evidence type="ECO:0000256" key="1">
    <source>
        <dbReference type="ARBA" id="ARBA00006336"/>
    </source>
</evidence>
<sequence length="182" mass="21028">MTKKCALLIIDMMNDFQFPKGEQLARYADETVPSISQLKNHFHEREWPVIYINDHYQLWKADIALILEHVTNDISDPIIQKIKPDDKDYFLIKPKHSGFYGTALNTLLHELDVKSVAITGVAGNICVFFTANDAYMREFEVYVPKDAIASEEKKYNEYALEMMERVLNADVRPVSELIQLLS</sequence>
<reference evidence="7" key="2">
    <citation type="submission" date="2017-03" db="EMBL/GenBank/DDBJ databases">
        <title>Bacillus sp. V-88(T) DSM27956, whole genome shotgun sequencing project.</title>
        <authorList>
            <person name="Dastager S.G."/>
            <person name="Neurgaonkar P.S."/>
            <person name="Dharne M.S."/>
        </authorList>
    </citation>
    <scope>NUCLEOTIDE SEQUENCE [LARGE SCALE GENOMIC DNA]</scope>
    <source>
        <strain evidence="7">DSM 25145</strain>
    </source>
</reference>
<dbReference type="InterPro" id="IPR050272">
    <property type="entry name" value="Isochorismatase-like_hydrls"/>
</dbReference>
<dbReference type="AlphaFoldDB" id="A0A1N7CZ97"/>
<dbReference type="Proteomes" id="UP000215545">
    <property type="component" value="Unassembled WGS sequence"/>
</dbReference>
<dbReference type="EMBL" id="FTLX01000018">
    <property type="protein sequence ID" value="SIR68978.1"/>
    <property type="molecule type" value="Genomic_DNA"/>
</dbReference>
<proteinExistence type="inferred from homology"/>
<dbReference type="InterPro" id="IPR036380">
    <property type="entry name" value="Isochorismatase-like_sf"/>
</dbReference>
<dbReference type="SUPFAM" id="SSF52499">
    <property type="entry name" value="Isochorismatase-like hydrolases"/>
    <property type="match status" value="1"/>
</dbReference>
<gene>
    <name evidence="4" type="ORF">B1B05_18885</name>
    <name evidence="5" type="ORF">SAMN05443094_11810</name>
</gene>
<name>A0A1N7CZ97_9BACI</name>
<organism evidence="5 6">
    <name type="scientific">Domibacillus enclensis</name>
    <dbReference type="NCBI Taxonomy" id="1017273"/>
    <lineage>
        <taxon>Bacteria</taxon>
        <taxon>Bacillati</taxon>
        <taxon>Bacillota</taxon>
        <taxon>Bacilli</taxon>
        <taxon>Bacillales</taxon>
        <taxon>Bacillaceae</taxon>
        <taxon>Domibacillus</taxon>
    </lineage>
</organism>
<keyword evidence="2" id="KW-0378">Hydrolase</keyword>
<feature type="domain" description="Isochorismatase-like" evidence="3">
    <location>
        <begin position="5"/>
        <end position="165"/>
    </location>
</feature>
<dbReference type="CDD" id="cd00431">
    <property type="entry name" value="cysteine_hydrolases"/>
    <property type="match status" value="1"/>
</dbReference>
<protein>
    <submittedName>
        <fullName evidence="4">Isochorismatase</fullName>
    </submittedName>
    <submittedName>
        <fullName evidence="5">Nicotinamidase-related amidase</fullName>
    </submittedName>
</protein>
<dbReference type="Pfam" id="PF00857">
    <property type="entry name" value="Isochorismatase"/>
    <property type="match status" value="1"/>
</dbReference>
<reference evidence="4" key="3">
    <citation type="submission" date="2017-03" db="EMBL/GenBank/DDBJ databases">
        <authorList>
            <person name="Dastager S.G."/>
            <person name="Neurgaonkar P.S."/>
            <person name="Dharne M.S."/>
        </authorList>
    </citation>
    <scope>NUCLEOTIDE SEQUENCE</scope>
    <source>
        <strain evidence="4">DSM 25145</strain>
    </source>
</reference>
<dbReference type="PANTHER" id="PTHR43540">
    <property type="entry name" value="PEROXYUREIDOACRYLATE/UREIDOACRYLATE AMIDOHYDROLASE-RELATED"/>
    <property type="match status" value="1"/>
</dbReference>
<evidence type="ECO:0000313" key="5">
    <source>
        <dbReference type="EMBL" id="SIR68978.1"/>
    </source>
</evidence>
<dbReference type="OrthoDB" id="4305745at2"/>
<dbReference type="InterPro" id="IPR000868">
    <property type="entry name" value="Isochorismatase-like_dom"/>
</dbReference>
<evidence type="ECO:0000313" key="6">
    <source>
        <dbReference type="Proteomes" id="UP000186385"/>
    </source>
</evidence>